<protein>
    <recommendedName>
        <fullName evidence="3">DUF2171 domain-containing protein</fullName>
    </recommendedName>
</protein>
<keyword evidence="2" id="KW-1185">Reference proteome</keyword>
<accession>A0A841HYU0</accession>
<evidence type="ECO:0000313" key="1">
    <source>
        <dbReference type="EMBL" id="MBB6097389.1"/>
    </source>
</evidence>
<evidence type="ECO:0008006" key="3">
    <source>
        <dbReference type="Google" id="ProtNLM"/>
    </source>
</evidence>
<dbReference type="EMBL" id="JACHHG010000002">
    <property type="protein sequence ID" value="MBB6097389.1"/>
    <property type="molecule type" value="Genomic_DNA"/>
</dbReference>
<organism evidence="1 2">
    <name type="scientific">Deinobacterium chartae</name>
    <dbReference type="NCBI Taxonomy" id="521158"/>
    <lineage>
        <taxon>Bacteria</taxon>
        <taxon>Thermotogati</taxon>
        <taxon>Deinococcota</taxon>
        <taxon>Deinococci</taxon>
        <taxon>Deinococcales</taxon>
        <taxon>Deinococcaceae</taxon>
        <taxon>Deinobacterium</taxon>
    </lineage>
</organism>
<proteinExistence type="predicted"/>
<dbReference type="RefSeq" id="WP_246350873.1">
    <property type="nucleotide sequence ID" value="NZ_JACHHG010000002.1"/>
</dbReference>
<dbReference type="Proteomes" id="UP000569951">
    <property type="component" value="Unassembled WGS sequence"/>
</dbReference>
<comment type="caution">
    <text evidence="1">The sequence shown here is derived from an EMBL/GenBank/DDBJ whole genome shotgun (WGS) entry which is preliminary data.</text>
</comment>
<name>A0A841HYU0_9DEIO</name>
<dbReference type="AlphaFoldDB" id="A0A841HYU0"/>
<sequence>MDNIFSSIREHMPVLDVTETQVGTVDRLEDDRIKLTRDENQRHHWIPLEWVDRVDENVHLKLPLTEITARWQEEHAGKE</sequence>
<dbReference type="Pfam" id="PF09939">
    <property type="entry name" value="DUF2171"/>
    <property type="match status" value="1"/>
</dbReference>
<evidence type="ECO:0000313" key="2">
    <source>
        <dbReference type="Proteomes" id="UP000569951"/>
    </source>
</evidence>
<gene>
    <name evidence="1" type="ORF">HNR42_000803</name>
</gene>
<reference evidence="1 2" key="1">
    <citation type="submission" date="2020-08" db="EMBL/GenBank/DDBJ databases">
        <title>Genomic Encyclopedia of Type Strains, Phase IV (KMG-IV): sequencing the most valuable type-strain genomes for metagenomic binning, comparative biology and taxonomic classification.</title>
        <authorList>
            <person name="Goeker M."/>
        </authorList>
    </citation>
    <scope>NUCLEOTIDE SEQUENCE [LARGE SCALE GENOMIC DNA]</scope>
    <source>
        <strain evidence="1 2">DSM 21458</strain>
    </source>
</reference>
<dbReference type="InterPro" id="IPR018684">
    <property type="entry name" value="DUF2171"/>
</dbReference>